<dbReference type="Proteomes" id="UP001159363">
    <property type="component" value="Chromosome 2"/>
</dbReference>
<gene>
    <name evidence="2" type="ORF">PR048_006690</name>
</gene>
<keyword evidence="1" id="KW-0175">Coiled coil</keyword>
<evidence type="ECO:0000313" key="2">
    <source>
        <dbReference type="EMBL" id="KAJ8894080.1"/>
    </source>
</evidence>
<organism evidence="2 3">
    <name type="scientific">Dryococelus australis</name>
    <dbReference type="NCBI Taxonomy" id="614101"/>
    <lineage>
        <taxon>Eukaryota</taxon>
        <taxon>Metazoa</taxon>
        <taxon>Ecdysozoa</taxon>
        <taxon>Arthropoda</taxon>
        <taxon>Hexapoda</taxon>
        <taxon>Insecta</taxon>
        <taxon>Pterygota</taxon>
        <taxon>Neoptera</taxon>
        <taxon>Polyneoptera</taxon>
        <taxon>Phasmatodea</taxon>
        <taxon>Verophasmatodea</taxon>
        <taxon>Anareolatae</taxon>
        <taxon>Phasmatidae</taxon>
        <taxon>Eurycanthinae</taxon>
        <taxon>Dryococelus</taxon>
    </lineage>
</organism>
<evidence type="ECO:0000313" key="3">
    <source>
        <dbReference type="Proteomes" id="UP001159363"/>
    </source>
</evidence>
<sequence length="99" mass="11505">MRILSFHSEASILLFSQLVVSKTFKFAVGCSKQLRREAIERKNTKENEEANKMKTTMAKLTKLEVQKRKLLIEAEEEASALQKKIDLERKKLKNMKNHA</sequence>
<feature type="coiled-coil region" evidence="1">
    <location>
        <begin position="31"/>
        <end position="98"/>
    </location>
</feature>
<protein>
    <submittedName>
        <fullName evidence="2">Uncharacterized protein</fullName>
    </submittedName>
</protein>
<name>A0ABQ9IBN2_9NEOP</name>
<evidence type="ECO:0000256" key="1">
    <source>
        <dbReference type="SAM" id="Coils"/>
    </source>
</evidence>
<accession>A0ABQ9IBN2</accession>
<keyword evidence="3" id="KW-1185">Reference proteome</keyword>
<dbReference type="EMBL" id="JARBHB010000002">
    <property type="protein sequence ID" value="KAJ8894080.1"/>
    <property type="molecule type" value="Genomic_DNA"/>
</dbReference>
<proteinExistence type="predicted"/>
<comment type="caution">
    <text evidence="2">The sequence shown here is derived from an EMBL/GenBank/DDBJ whole genome shotgun (WGS) entry which is preliminary data.</text>
</comment>
<reference evidence="2 3" key="1">
    <citation type="submission" date="2023-02" db="EMBL/GenBank/DDBJ databases">
        <title>LHISI_Scaffold_Assembly.</title>
        <authorList>
            <person name="Stuart O.P."/>
            <person name="Cleave R."/>
            <person name="Magrath M.J.L."/>
            <person name="Mikheyev A.S."/>
        </authorList>
    </citation>
    <scope>NUCLEOTIDE SEQUENCE [LARGE SCALE GENOMIC DNA]</scope>
    <source>
        <strain evidence="2">Daus_M_001</strain>
        <tissue evidence="2">Leg muscle</tissue>
    </source>
</reference>